<sequence>MGFEAFHHVVLVVENLAEAETFYCELFEMDVRFREGERDGDYGRVPDHPDWETAVADGVTPAMSFLGNGALSLALAASDDPVEGGRVDHLAFQVNESFFDSLPDRARSLGCAVDERETTAFVTDRYGMEWELKTSSPPPTCPFEEI</sequence>
<accession>J3EV19</accession>
<organism evidence="2 3">
    <name type="scientific">Halogranum salarium B-1</name>
    <dbReference type="NCBI Taxonomy" id="1210908"/>
    <lineage>
        <taxon>Archaea</taxon>
        <taxon>Methanobacteriati</taxon>
        <taxon>Methanobacteriota</taxon>
        <taxon>Stenosarchaea group</taxon>
        <taxon>Halobacteria</taxon>
        <taxon>Halobacteriales</taxon>
        <taxon>Haloferacaceae</taxon>
    </lineage>
</organism>
<dbReference type="InterPro" id="IPR037523">
    <property type="entry name" value="VOC_core"/>
</dbReference>
<comment type="caution">
    <text evidence="2">The sequence shown here is derived from an EMBL/GenBank/DDBJ whole genome shotgun (WGS) entry which is preliminary data.</text>
</comment>
<feature type="domain" description="VOC" evidence="1">
    <location>
        <begin position="5"/>
        <end position="146"/>
    </location>
</feature>
<evidence type="ECO:0000313" key="3">
    <source>
        <dbReference type="Proteomes" id="UP000007813"/>
    </source>
</evidence>
<dbReference type="Pfam" id="PF00903">
    <property type="entry name" value="Glyoxalase"/>
    <property type="match status" value="1"/>
</dbReference>
<dbReference type="InterPro" id="IPR029068">
    <property type="entry name" value="Glyas_Bleomycin-R_OHBP_Dase"/>
</dbReference>
<name>J3EV19_9EURY</name>
<evidence type="ECO:0000313" key="2">
    <source>
        <dbReference type="EMBL" id="EJN58362.1"/>
    </source>
</evidence>
<dbReference type="InterPro" id="IPR004360">
    <property type="entry name" value="Glyas_Fos-R_dOase_dom"/>
</dbReference>
<dbReference type="SUPFAM" id="SSF54593">
    <property type="entry name" value="Glyoxalase/Bleomycin resistance protein/Dihydroxybiphenyl dioxygenase"/>
    <property type="match status" value="1"/>
</dbReference>
<reference evidence="2 3" key="1">
    <citation type="journal article" date="2012" name="J. Bacteriol.">
        <title>Draft Genome Sequence of the Extremely Halophilic Archaeon Halogranum salarium B-1T.</title>
        <authorList>
            <person name="Kim K.K."/>
            <person name="Lee K.C."/>
            <person name="Lee J.S."/>
        </authorList>
    </citation>
    <scope>NUCLEOTIDE SEQUENCE [LARGE SCALE GENOMIC DNA]</scope>
    <source>
        <strain evidence="2 3">B-1</strain>
    </source>
</reference>
<dbReference type="Proteomes" id="UP000007813">
    <property type="component" value="Unassembled WGS sequence"/>
</dbReference>
<dbReference type="RefSeq" id="WP_009733168.1">
    <property type="nucleotide sequence ID" value="NZ_ALJD01000009.1"/>
</dbReference>
<dbReference type="AlphaFoldDB" id="J3EV19"/>
<gene>
    <name evidence="2" type="ORF">HSB1_37790</name>
</gene>
<proteinExistence type="predicted"/>
<dbReference type="OrthoDB" id="350175at2157"/>
<protein>
    <recommendedName>
        <fullName evidence="1">VOC domain-containing protein</fullName>
    </recommendedName>
</protein>
<dbReference type="eggNOG" id="arCOG03101">
    <property type="taxonomic scope" value="Archaea"/>
</dbReference>
<evidence type="ECO:0000259" key="1">
    <source>
        <dbReference type="PROSITE" id="PS51819"/>
    </source>
</evidence>
<dbReference type="PROSITE" id="PS51819">
    <property type="entry name" value="VOC"/>
    <property type="match status" value="1"/>
</dbReference>
<dbReference type="Gene3D" id="3.10.180.10">
    <property type="entry name" value="2,3-Dihydroxybiphenyl 1,2-Dioxygenase, domain 1"/>
    <property type="match status" value="1"/>
</dbReference>
<dbReference type="EMBL" id="ALJD01000009">
    <property type="protein sequence ID" value="EJN58362.1"/>
    <property type="molecule type" value="Genomic_DNA"/>
</dbReference>